<reference evidence="7" key="1">
    <citation type="submission" date="2015-02" db="EMBL/GenBank/DDBJ databases">
        <title>Pyrococcus kukulkanii sp. nov., a novel hyperthermophilic archaeon isolated from a deep-sea hydrothermal vent at the Guaymas Basin.</title>
        <authorList>
            <person name="Oger P.M."/>
            <person name="Callac N."/>
            <person name="Jebbar M."/>
            <person name="Godfroy A."/>
        </authorList>
    </citation>
    <scope>NUCLEOTIDE SEQUENCE [LARGE SCALE GENOMIC DNA]</scope>
    <source>
        <strain evidence="7">NCB100</strain>
    </source>
</reference>
<feature type="domain" description="Methyltransferase small" evidence="5">
    <location>
        <begin position="24"/>
        <end position="162"/>
    </location>
</feature>
<organism evidence="6 7">
    <name type="scientific">Pyrococcus kukulkanii</name>
    <dbReference type="NCBI Taxonomy" id="1609559"/>
    <lineage>
        <taxon>Archaea</taxon>
        <taxon>Methanobacteriati</taxon>
        <taxon>Methanobacteriota</taxon>
        <taxon>Thermococci</taxon>
        <taxon>Thermococcales</taxon>
        <taxon>Thermococcaceae</taxon>
        <taxon>Pyrococcus</taxon>
    </lineage>
</organism>
<dbReference type="KEGG" id="pyc:TQ32_08160"/>
<accession>A0A127BCH0</accession>
<dbReference type="AlphaFoldDB" id="A0A127BCH0"/>
<dbReference type="OrthoDB" id="27149at2157"/>
<evidence type="ECO:0000256" key="3">
    <source>
        <dbReference type="ARBA" id="ARBA00022679"/>
    </source>
</evidence>
<evidence type="ECO:0000259" key="5">
    <source>
        <dbReference type="Pfam" id="PF05175"/>
    </source>
</evidence>
<evidence type="ECO:0000313" key="6">
    <source>
        <dbReference type="EMBL" id="AMM55012.1"/>
    </source>
</evidence>
<dbReference type="PATRIC" id="fig|1609559.3.peg.1707"/>
<reference evidence="6 7" key="2">
    <citation type="journal article" date="2016" name="Int. J. Syst. Evol. Microbiol.">
        <title>Pyrococcus kukulkanii sp. nov., a hyperthermophilic, piezophilic archaeon isolated from a deep-sea hydrothermal vent.</title>
        <authorList>
            <person name="Callac N."/>
            <person name="Oger P."/>
            <person name="Lesongeur F."/>
            <person name="Rattray J.E."/>
            <person name="Vannier P."/>
            <person name="Michoud G."/>
            <person name="Beauverger M."/>
            <person name="Gayet N."/>
            <person name="Rouxel O."/>
            <person name="Jebbar M."/>
            <person name="Godfroy A."/>
        </authorList>
    </citation>
    <scope>NUCLEOTIDE SEQUENCE [LARGE SCALE GENOMIC DNA]</scope>
    <source>
        <strain evidence="6 7">NCB100</strain>
    </source>
</reference>
<dbReference type="GO" id="GO:0035657">
    <property type="term" value="C:eRF1 methyltransferase complex"/>
    <property type="evidence" value="ECO:0007669"/>
    <property type="project" value="TreeGrafter"/>
</dbReference>
<dbReference type="InterPro" id="IPR052190">
    <property type="entry name" value="Euk-Arch_PrmC-MTase"/>
</dbReference>
<sequence>MAIHYMGLRIETSEDVYEPAEDTFLLAEVLIKEVRPQDIVLDMGTGTGILALLAAKRAKFVIGADISKEAVKLAWKNSKINGIDNTIFVVSNLFENLRGQFDLIVFNPPYLPGEDYEIRGDIDKALIGGPQGGEVIVRFFNQVTDFLKPQGRILLVYSSLTKPSPTEVAQKRGFFTKVIAKKKLFFEELYVMRAELSSR</sequence>
<proteinExistence type="inferred from homology"/>
<dbReference type="GO" id="GO:0032259">
    <property type="term" value="P:methylation"/>
    <property type="evidence" value="ECO:0007669"/>
    <property type="project" value="UniProtKB-KW"/>
</dbReference>
<dbReference type="InterPro" id="IPR029063">
    <property type="entry name" value="SAM-dependent_MTases_sf"/>
</dbReference>
<protein>
    <submittedName>
        <fullName evidence="6">Protoporphyrinogen oxidase</fullName>
    </submittedName>
</protein>
<keyword evidence="4" id="KW-0949">S-adenosyl-L-methionine</keyword>
<dbReference type="GO" id="GO:0003676">
    <property type="term" value="F:nucleic acid binding"/>
    <property type="evidence" value="ECO:0007669"/>
    <property type="project" value="InterPro"/>
</dbReference>
<dbReference type="EMBL" id="CP010835">
    <property type="protein sequence ID" value="AMM55012.1"/>
    <property type="molecule type" value="Genomic_DNA"/>
</dbReference>
<evidence type="ECO:0000256" key="4">
    <source>
        <dbReference type="ARBA" id="ARBA00022691"/>
    </source>
</evidence>
<dbReference type="PANTHER" id="PTHR45875">
    <property type="entry name" value="METHYLTRANSFERASE N6AMT1"/>
    <property type="match status" value="1"/>
</dbReference>
<dbReference type="InterPro" id="IPR007848">
    <property type="entry name" value="Small_mtfrase_dom"/>
</dbReference>
<dbReference type="Pfam" id="PF05175">
    <property type="entry name" value="MTS"/>
    <property type="match status" value="1"/>
</dbReference>
<evidence type="ECO:0000256" key="1">
    <source>
        <dbReference type="ARBA" id="ARBA00006149"/>
    </source>
</evidence>
<dbReference type="Proteomes" id="UP000070587">
    <property type="component" value="Chromosome"/>
</dbReference>
<dbReference type="NCBIfam" id="TIGR00537">
    <property type="entry name" value="hemK_rel_arch"/>
    <property type="match status" value="1"/>
</dbReference>
<gene>
    <name evidence="6" type="ORF">TQ32_08160</name>
</gene>
<dbReference type="GO" id="GO:0008757">
    <property type="term" value="F:S-adenosylmethionine-dependent methyltransferase activity"/>
    <property type="evidence" value="ECO:0007669"/>
    <property type="project" value="TreeGrafter"/>
</dbReference>
<dbReference type="CDD" id="cd02440">
    <property type="entry name" value="AdoMet_MTases"/>
    <property type="match status" value="1"/>
</dbReference>
<dbReference type="PANTHER" id="PTHR45875:SF1">
    <property type="entry name" value="METHYLTRANSFERASE N6AMT1"/>
    <property type="match status" value="1"/>
</dbReference>
<dbReference type="PROSITE" id="PS00092">
    <property type="entry name" value="N6_MTASE"/>
    <property type="match status" value="1"/>
</dbReference>
<dbReference type="NCBIfam" id="NF011529">
    <property type="entry name" value="PRK14968.1-3"/>
    <property type="match status" value="1"/>
</dbReference>
<keyword evidence="3" id="KW-0808">Transferase</keyword>
<dbReference type="InterPro" id="IPR002052">
    <property type="entry name" value="DNA_methylase_N6_adenine_CS"/>
</dbReference>
<dbReference type="PRINTS" id="PR00507">
    <property type="entry name" value="N12N6MTFRASE"/>
</dbReference>
<comment type="similarity">
    <text evidence="1">Belongs to the eukaryotic/archaeal PrmC-related family.</text>
</comment>
<evidence type="ECO:0000256" key="2">
    <source>
        <dbReference type="ARBA" id="ARBA00022603"/>
    </source>
</evidence>
<evidence type="ECO:0000313" key="7">
    <source>
        <dbReference type="Proteomes" id="UP000070587"/>
    </source>
</evidence>
<dbReference type="SUPFAM" id="SSF53335">
    <property type="entry name" value="S-adenosyl-L-methionine-dependent methyltransferases"/>
    <property type="match status" value="1"/>
</dbReference>
<name>A0A127BCH0_9EURY</name>
<keyword evidence="2" id="KW-0489">Methyltransferase</keyword>
<dbReference type="GO" id="GO:0008276">
    <property type="term" value="F:protein methyltransferase activity"/>
    <property type="evidence" value="ECO:0007669"/>
    <property type="project" value="TreeGrafter"/>
</dbReference>
<dbReference type="STRING" id="1609559.TQ32_08160"/>
<dbReference type="Gene3D" id="3.40.50.150">
    <property type="entry name" value="Vaccinia Virus protein VP39"/>
    <property type="match status" value="1"/>
</dbReference>
<dbReference type="InterPro" id="IPR004557">
    <property type="entry name" value="PrmC-related"/>
</dbReference>